<feature type="region of interest" description="Disordered" evidence="7">
    <location>
        <begin position="55"/>
        <end position="84"/>
    </location>
</feature>
<evidence type="ECO:0000256" key="4">
    <source>
        <dbReference type="ARBA" id="ARBA00022771"/>
    </source>
</evidence>
<evidence type="ECO:0000313" key="9">
    <source>
        <dbReference type="EMBL" id="GAU47718.1"/>
    </source>
</evidence>
<dbReference type="SMART" id="SM00184">
    <property type="entry name" value="RING"/>
    <property type="match status" value="1"/>
</dbReference>
<evidence type="ECO:0000256" key="3">
    <source>
        <dbReference type="ARBA" id="ARBA00022723"/>
    </source>
</evidence>
<evidence type="ECO:0000259" key="8">
    <source>
        <dbReference type="PROSITE" id="PS50089"/>
    </source>
</evidence>
<evidence type="ECO:0000256" key="1">
    <source>
        <dbReference type="ARBA" id="ARBA00000900"/>
    </source>
</evidence>
<keyword evidence="5" id="KW-0862">Zinc</keyword>
<dbReference type="GO" id="GO:0008270">
    <property type="term" value="F:zinc ion binding"/>
    <property type="evidence" value="ECO:0007669"/>
    <property type="project" value="UniProtKB-KW"/>
</dbReference>
<keyword evidence="3" id="KW-0479">Metal-binding</keyword>
<proteinExistence type="predicted"/>
<gene>
    <name evidence="9" type="ORF">TSUD_325080</name>
</gene>
<sequence>MQETTIVSWLSQMNVPRDAFRLVVAKILECARDMVKTHKNLMILPIRVNLVVTRASEDESDEDDGDGSDENIQSDETEKSCVEEGSKTVKVGIEENCAICFENFNFNVGVPMPCMHVFHIKCIRDWLEKGNTCPICRFKLSTN</sequence>
<evidence type="ECO:0000256" key="6">
    <source>
        <dbReference type="PROSITE-ProRule" id="PRU00175"/>
    </source>
</evidence>
<evidence type="ECO:0000256" key="7">
    <source>
        <dbReference type="SAM" id="MobiDB-lite"/>
    </source>
</evidence>
<dbReference type="Gene3D" id="3.30.40.10">
    <property type="entry name" value="Zinc/RING finger domain, C3HC4 (zinc finger)"/>
    <property type="match status" value="1"/>
</dbReference>
<dbReference type="InterPro" id="IPR013083">
    <property type="entry name" value="Znf_RING/FYVE/PHD"/>
</dbReference>
<comment type="catalytic activity">
    <reaction evidence="1">
        <text>S-ubiquitinyl-[E2 ubiquitin-conjugating enzyme]-L-cysteine + [acceptor protein]-L-lysine = [E2 ubiquitin-conjugating enzyme]-L-cysteine + N(6)-ubiquitinyl-[acceptor protein]-L-lysine.</text>
        <dbReference type="EC" id="2.3.2.27"/>
    </reaction>
</comment>
<dbReference type="AlphaFoldDB" id="A0A2Z6NU00"/>
<dbReference type="PROSITE" id="PS50089">
    <property type="entry name" value="ZF_RING_2"/>
    <property type="match status" value="1"/>
</dbReference>
<organism evidence="9 10">
    <name type="scientific">Trifolium subterraneum</name>
    <name type="common">Subterranean clover</name>
    <dbReference type="NCBI Taxonomy" id="3900"/>
    <lineage>
        <taxon>Eukaryota</taxon>
        <taxon>Viridiplantae</taxon>
        <taxon>Streptophyta</taxon>
        <taxon>Embryophyta</taxon>
        <taxon>Tracheophyta</taxon>
        <taxon>Spermatophyta</taxon>
        <taxon>Magnoliopsida</taxon>
        <taxon>eudicotyledons</taxon>
        <taxon>Gunneridae</taxon>
        <taxon>Pentapetalae</taxon>
        <taxon>rosids</taxon>
        <taxon>fabids</taxon>
        <taxon>Fabales</taxon>
        <taxon>Fabaceae</taxon>
        <taxon>Papilionoideae</taxon>
        <taxon>50 kb inversion clade</taxon>
        <taxon>NPAAA clade</taxon>
        <taxon>Hologalegina</taxon>
        <taxon>IRL clade</taxon>
        <taxon>Trifolieae</taxon>
        <taxon>Trifolium</taxon>
    </lineage>
</organism>
<dbReference type="Proteomes" id="UP000242715">
    <property type="component" value="Unassembled WGS sequence"/>
</dbReference>
<dbReference type="OrthoDB" id="1412060at2759"/>
<evidence type="ECO:0000313" key="10">
    <source>
        <dbReference type="Proteomes" id="UP000242715"/>
    </source>
</evidence>
<reference evidence="10" key="1">
    <citation type="journal article" date="2017" name="Front. Plant Sci.">
        <title>Climate Clever Clovers: New Paradigm to Reduce the Environmental Footprint of Ruminants by Breeding Low Methanogenic Forages Utilizing Haplotype Variation.</title>
        <authorList>
            <person name="Kaur P."/>
            <person name="Appels R."/>
            <person name="Bayer P.E."/>
            <person name="Keeble-Gagnere G."/>
            <person name="Wang J."/>
            <person name="Hirakawa H."/>
            <person name="Shirasawa K."/>
            <person name="Vercoe P."/>
            <person name="Stefanova K."/>
            <person name="Durmic Z."/>
            <person name="Nichols P."/>
            <person name="Revell C."/>
            <person name="Isobe S.N."/>
            <person name="Edwards D."/>
            <person name="Erskine W."/>
        </authorList>
    </citation>
    <scope>NUCLEOTIDE SEQUENCE [LARGE SCALE GENOMIC DNA]</scope>
    <source>
        <strain evidence="10">cv. Daliak</strain>
    </source>
</reference>
<accession>A0A2Z6NU00</accession>
<feature type="compositionally biased region" description="Acidic residues" evidence="7">
    <location>
        <begin position="58"/>
        <end position="75"/>
    </location>
</feature>
<dbReference type="GO" id="GO:0005737">
    <property type="term" value="C:cytoplasm"/>
    <property type="evidence" value="ECO:0007669"/>
    <property type="project" value="TreeGrafter"/>
</dbReference>
<dbReference type="GO" id="GO:0016567">
    <property type="term" value="P:protein ubiquitination"/>
    <property type="evidence" value="ECO:0007669"/>
    <property type="project" value="TreeGrafter"/>
</dbReference>
<dbReference type="PANTHER" id="PTHR15710:SF243">
    <property type="entry name" value="E3 UBIQUITIN-PROTEIN LIGASE PRAJA-2 ISOFORM X1"/>
    <property type="match status" value="1"/>
</dbReference>
<feature type="domain" description="RING-type" evidence="8">
    <location>
        <begin position="97"/>
        <end position="137"/>
    </location>
</feature>
<dbReference type="SUPFAM" id="SSF57850">
    <property type="entry name" value="RING/U-box"/>
    <property type="match status" value="1"/>
</dbReference>
<keyword evidence="10" id="KW-1185">Reference proteome</keyword>
<dbReference type="EC" id="2.3.2.27" evidence="2"/>
<keyword evidence="4 6" id="KW-0863">Zinc-finger</keyword>
<dbReference type="InterPro" id="IPR001841">
    <property type="entry name" value="Znf_RING"/>
</dbReference>
<dbReference type="Pfam" id="PF13639">
    <property type="entry name" value="zf-RING_2"/>
    <property type="match status" value="1"/>
</dbReference>
<evidence type="ECO:0000256" key="2">
    <source>
        <dbReference type="ARBA" id="ARBA00012483"/>
    </source>
</evidence>
<evidence type="ECO:0000256" key="5">
    <source>
        <dbReference type="ARBA" id="ARBA00022833"/>
    </source>
</evidence>
<dbReference type="GO" id="GO:0061630">
    <property type="term" value="F:ubiquitin protein ligase activity"/>
    <property type="evidence" value="ECO:0007669"/>
    <property type="project" value="UniProtKB-EC"/>
</dbReference>
<dbReference type="PANTHER" id="PTHR15710">
    <property type="entry name" value="E3 UBIQUITIN-PROTEIN LIGASE PRAJA"/>
    <property type="match status" value="1"/>
</dbReference>
<name>A0A2Z6NU00_TRISU</name>
<protein>
    <recommendedName>
        <fullName evidence="2">RING-type E3 ubiquitin transferase</fullName>
        <ecNumber evidence="2">2.3.2.27</ecNumber>
    </recommendedName>
</protein>
<dbReference type="EMBL" id="DF974341">
    <property type="protein sequence ID" value="GAU47718.1"/>
    <property type="molecule type" value="Genomic_DNA"/>
</dbReference>